<evidence type="ECO:0000256" key="4">
    <source>
        <dbReference type="ARBA" id="ARBA00023118"/>
    </source>
</evidence>
<gene>
    <name evidence="6" type="ordered locus">Desku_0449</name>
</gene>
<dbReference type="InterPro" id="IPR023101">
    <property type="entry name" value="AF1862-like_dom_sf"/>
</dbReference>
<dbReference type="KEGG" id="dku:Desku_0449"/>
<evidence type="ECO:0000256" key="5">
    <source>
        <dbReference type="ARBA" id="ARBA00030001"/>
    </source>
</evidence>
<evidence type="ECO:0000256" key="2">
    <source>
        <dbReference type="ARBA" id="ARBA00006161"/>
    </source>
</evidence>
<keyword evidence="7" id="KW-1185">Reference proteome</keyword>
<keyword evidence="3" id="KW-0963">Cytoplasm</keyword>
<protein>
    <recommendedName>
        <fullName evidence="5">CRISPR type III-B/RAMP module-associated protein Cmr5</fullName>
    </recommendedName>
</protein>
<evidence type="ECO:0000256" key="3">
    <source>
        <dbReference type="ARBA" id="ARBA00022490"/>
    </source>
</evidence>
<organism evidence="6 7">
    <name type="scientific">Desulfofundulus kuznetsovii (strain DSM 6115 / VKM B-1805 / 17)</name>
    <name type="common">Desulfotomaculum kuznetsovii</name>
    <dbReference type="NCBI Taxonomy" id="760568"/>
    <lineage>
        <taxon>Bacteria</taxon>
        <taxon>Bacillati</taxon>
        <taxon>Bacillota</taxon>
        <taxon>Clostridia</taxon>
        <taxon>Eubacteriales</taxon>
        <taxon>Peptococcaceae</taxon>
        <taxon>Desulfofundulus</taxon>
    </lineage>
</organism>
<proteinExistence type="inferred from homology"/>
<dbReference type="Proteomes" id="UP000009229">
    <property type="component" value="Chromosome"/>
</dbReference>
<dbReference type="GO" id="GO:0005737">
    <property type="term" value="C:cytoplasm"/>
    <property type="evidence" value="ECO:0007669"/>
    <property type="project" value="UniProtKB-SubCell"/>
</dbReference>
<dbReference type="SUPFAM" id="SSF158568">
    <property type="entry name" value="AF1862-like"/>
    <property type="match status" value="1"/>
</dbReference>
<evidence type="ECO:0000313" key="7">
    <source>
        <dbReference type="Proteomes" id="UP000009229"/>
    </source>
</evidence>
<dbReference type="Pfam" id="PF09701">
    <property type="entry name" value="Cas_Cmr5"/>
    <property type="match status" value="1"/>
</dbReference>
<dbReference type="EMBL" id="CP002770">
    <property type="protein sequence ID" value="AEG14073.1"/>
    <property type="molecule type" value="Genomic_DNA"/>
</dbReference>
<dbReference type="AlphaFoldDB" id="A0AAU8P8E5"/>
<evidence type="ECO:0000256" key="1">
    <source>
        <dbReference type="ARBA" id="ARBA00004496"/>
    </source>
</evidence>
<name>A0AAU8P8E5_DESK7</name>
<comment type="similarity">
    <text evidence="2">Belongs to the CRISPR system Cmr5 family.</text>
</comment>
<sequence length="128" mass="14249">MQTRNQEYAAKIFEQVMQVRDELGKDESNRYGSLAHRLPVLVRTAGLAQALAFVEARCGAAGRKLLRDIAAVVNEVNEEELLARSRTAELPEYMLLTRNVLAALAWYKRFAQSVLGVEAGADREGVDE</sequence>
<accession>A0AAU8P8E5</accession>
<keyword evidence="4" id="KW-0051">Antiviral defense</keyword>
<comment type="subcellular location">
    <subcellularLocation>
        <location evidence="1">Cytoplasm</location>
    </subcellularLocation>
</comment>
<dbReference type="InterPro" id="IPR010160">
    <property type="entry name" value="CRISPR-assoc_prot_Cmr5"/>
</dbReference>
<dbReference type="GO" id="GO:0051607">
    <property type="term" value="P:defense response to virus"/>
    <property type="evidence" value="ECO:0007669"/>
    <property type="project" value="UniProtKB-KW"/>
</dbReference>
<dbReference type="RefSeq" id="WP_013821588.1">
    <property type="nucleotide sequence ID" value="NC_015573.1"/>
</dbReference>
<evidence type="ECO:0000313" key="6">
    <source>
        <dbReference type="EMBL" id="AEG14073.1"/>
    </source>
</evidence>
<dbReference type="CDD" id="cd09749">
    <property type="entry name" value="Cmr5_III-B"/>
    <property type="match status" value="1"/>
</dbReference>
<reference evidence="7" key="1">
    <citation type="submission" date="2011-05" db="EMBL/GenBank/DDBJ databases">
        <title>Complete sequence of Desulfotomaculum kuznetsovii DSM 6115.</title>
        <authorList>
            <person name="Lucas S."/>
            <person name="Han J."/>
            <person name="Lapidus A."/>
            <person name="Cheng J.-F."/>
            <person name="Goodwin L."/>
            <person name="Pitluck S."/>
            <person name="Peters L."/>
            <person name="Mikhailova N."/>
            <person name="Lu M."/>
            <person name="Saunders E."/>
            <person name="Han C."/>
            <person name="Tapia R."/>
            <person name="Land M."/>
            <person name="Hauser L."/>
            <person name="Kyrpides N."/>
            <person name="Ivanova N."/>
            <person name="Pagani I."/>
            <person name="Nazina T."/>
            <person name="Ivanova A."/>
            <person name="Parshina S."/>
            <person name="Kuever J."/>
            <person name="Muyzer G."/>
            <person name="Plugge C."/>
            <person name="Stams A."/>
            <person name="Woyke T."/>
        </authorList>
    </citation>
    <scope>NUCLEOTIDE SEQUENCE [LARGE SCALE GENOMIC DNA]</scope>
    <source>
        <strain evidence="7">DSM 6115 / VKM B-1805 / 17</strain>
    </source>
</reference>
<dbReference type="Gene3D" id="1.10.520.30">
    <property type="entry name" value="AF1862-like domain"/>
    <property type="match status" value="1"/>
</dbReference>